<dbReference type="OrthoDB" id="6705716at2759"/>
<name>A0A9P0LZF7_ACAOB</name>
<keyword evidence="2" id="KW-0812">Transmembrane</keyword>
<evidence type="ECO:0000256" key="1">
    <source>
        <dbReference type="SAM" id="MobiDB-lite"/>
    </source>
</evidence>
<dbReference type="AlphaFoldDB" id="A0A9P0LZF7"/>
<evidence type="ECO:0000313" key="4">
    <source>
        <dbReference type="Proteomes" id="UP001152888"/>
    </source>
</evidence>
<keyword evidence="2" id="KW-1133">Transmembrane helix</keyword>
<feature type="transmembrane region" description="Helical" evidence="2">
    <location>
        <begin position="71"/>
        <end position="95"/>
    </location>
</feature>
<dbReference type="Gene3D" id="1.25.40.10">
    <property type="entry name" value="Tetratricopeptide repeat domain"/>
    <property type="match status" value="1"/>
</dbReference>
<dbReference type="EMBL" id="CAKOFQ010007477">
    <property type="protein sequence ID" value="CAH2001950.1"/>
    <property type="molecule type" value="Genomic_DNA"/>
</dbReference>
<organism evidence="3 4">
    <name type="scientific">Acanthoscelides obtectus</name>
    <name type="common">Bean weevil</name>
    <name type="synonym">Bruchus obtectus</name>
    <dbReference type="NCBI Taxonomy" id="200917"/>
    <lineage>
        <taxon>Eukaryota</taxon>
        <taxon>Metazoa</taxon>
        <taxon>Ecdysozoa</taxon>
        <taxon>Arthropoda</taxon>
        <taxon>Hexapoda</taxon>
        <taxon>Insecta</taxon>
        <taxon>Pterygota</taxon>
        <taxon>Neoptera</taxon>
        <taxon>Endopterygota</taxon>
        <taxon>Coleoptera</taxon>
        <taxon>Polyphaga</taxon>
        <taxon>Cucujiformia</taxon>
        <taxon>Chrysomeloidea</taxon>
        <taxon>Chrysomelidae</taxon>
        <taxon>Bruchinae</taxon>
        <taxon>Bruchini</taxon>
        <taxon>Acanthoscelides</taxon>
    </lineage>
</organism>
<comment type="caution">
    <text evidence="3">The sequence shown here is derived from an EMBL/GenBank/DDBJ whole genome shotgun (WGS) entry which is preliminary data.</text>
</comment>
<accession>A0A9P0LZF7</accession>
<keyword evidence="4" id="KW-1185">Reference proteome</keyword>
<keyword evidence="2" id="KW-0472">Membrane</keyword>
<dbReference type="InterPro" id="IPR011990">
    <property type="entry name" value="TPR-like_helical_dom_sf"/>
</dbReference>
<evidence type="ECO:0000256" key="2">
    <source>
        <dbReference type="SAM" id="Phobius"/>
    </source>
</evidence>
<protein>
    <submittedName>
        <fullName evidence="3">Uncharacterized protein</fullName>
    </submittedName>
</protein>
<sequence>MPDIDDYSEAALERTVGNIKNYRRTQDNGVIEITYDFVERLPAAGLGVGVGGLTGLTACAVIAAAPVAGPALLILGTFYGAMAAGGAVGAVVGITQSRRRIFDIKTGELLGTCRNDASDKLNDIGHKAFQEGRYAQAFEYFRNAYYNCSSGYRLEQTFKKNTDLAETKVAIENLKLQADSLLSQSKYSEAHSKYQEAYDKSQVESEKHKYRDHIISVLDALWDSAWMAENDDDVDRSEEAEMKFQILLDICNKSRERHTDIPQFNRYQNIISLKIDGNTLFNSGIDLQLEGVTLLRSALGYQQQQQYQLANTTFSQARMKFSRAMAKFEEGKTYDERFASCASFVQEKIDEVDRSIESIRQMRNQGLQNLTVDIGNYNHSEPNSETSSTDNYNLTQLL</sequence>
<evidence type="ECO:0000313" key="3">
    <source>
        <dbReference type="EMBL" id="CAH2001950.1"/>
    </source>
</evidence>
<reference evidence="3" key="1">
    <citation type="submission" date="2022-03" db="EMBL/GenBank/DDBJ databases">
        <authorList>
            <person name="Sayadi A."/>
        </authorList>
    </citation>
    <scope>NUCLEOTIDE SEQUENCE</scope>
</reference>
<dbReference type="Proteomes" id="UP001152888">
    <property type="component" value="Unassembled WGS sequence"/>
</dbReference>
<feature type="region of interest" description="Disordered" evidence="1">
    <location>
        <begin position="378"/>
        <end position="398"/>
    </location>
</feature>
<feature type="transmembrane region" description="Helical" evidence="2">
    <location>
        <begin position="43"/>
        <end position="65"/>
    </location>
</feature>
<gene>
    <name evidence="3" type="ORF">ACAOBT_LOCUS26535</name>
</gene>
<proteinExistence type="predicted"/>